<dbReference type="VEuPathDB" id="FungiDB:ASPFODRAFT_50940"/>
<evidence type="ECO:0000313" key="2">
    <source>
        <dbReference type="Proteomes" id="UP000184063"/>
    </source>
</evidence>
<gene>
    <name evidence="1" type="ORF">ASPFODRAFT_50940</name>
</gene>
<evidence type="ECO:0000313" key="1">
    <source>
        <dbReference type="EMBL" id="OJZ82119.1"/>
    </source>
</evidence>
<sequence>MENPQPIHPVSYHGGISGFYACRAASLSAITSIPKRIPLLAFWRLKRPKNTIIN</sequence>
<accession>A0A1M3T5U5</accession>
<reference evidence="2" key="1">
    <citation type="journal article" date="2017" name="Genome Biol.">
        <title>Comparative genomics reveals high biological diversity and specific adaptations in the industrially and medically important fungal genus Aspergillus.</title>
        <authorList>
            <person name="de Vries R.P."/>
            <person name="Riley R."/>
            <person name="Wiebenga A."/>
            <person name="Aguilar-Osorio G."/>
            <person name="Amillis S."/>
            <person name="Uchima C.A."/>
            <person name="Anderluh G."/>
            <person name="Asadollahi M."/>
            <person name="Askin M."/>
            <person name="Barry K."/>
            <person name="Battaglia E."/>
            <person name="Bayram O."/>
            <person name="Benocci T."/>
            <person name="Braus-Stromeyer S.A."/>
            <person name="Caldana C."/>
            <person name="Canovas D."/>
            <person name="Cerqueira G.C."/>
            <person name="Chen F."/>
            <person name="Chen W."/>
            <person name="Choi C."/>
            <person name="Clum A."/>
            <person name="Dos Santos R.A."/>
            <person name="Damasio A.R."/>
            <person name="Diallinas G."/>
            <person name="Emri T."/>
            <person name="Fekete E."/>
            <person name="Flipphi M."/>
            <person name="Freyberg S."/>
            <person name="Gallo A."/>
            <person name="Gournas C."/>
            <person name="Habgood R."/>
            <person name="Hainaut M."/>
            <person name="Harispe M.L."/>
            <person name="Henrissat B."/>
            <person name="Hilden K.S."/>
            <person name="Hope R."/>
            <person name="Hossain A."/>
            <person name="Karabika E."/>
            <person name="Karaffa L."/>
            <person name="Karanyi Z."/>
            <person name="Krasevec N."/>
            <person name="Kuo A."/>
            <person name="Kusch H."/>
            <person name="LaButti K."/>
            <person name="Lagendijk E.L."/>
            <person name="Lapidus A."/>
            <person name="Levasseur A."/>
            <person name="Lindquist E."/>
            <person name="Lipzen A."/>
            <person name="Logrieco A.F."/>
            <person name="MacCabe A."/>
            <person name="Maekelae M.R."/>
            <person name="Malavazi I."/>
            <person name="Melin P."/>
            <person name="Meyer V."/>
            <person name="Mielnichuk N."/>
            <person name="Miskei M."/>
            <person name="Molnar A.P."/>
            <person name="Mule G."/>
            <person name="Ngan C.Y."/>
            <person name="Orejas M."/>
            <person name="Orosz E."/>
            <person name="Ouedraogo J.P."/>
            <person name="Overkamp K.M."/>
            <person name="Park H.-S."/>
            <person name="Perrone G."/>
            <person name="Piumi F."/>
            <person name="Punt P.J."/>
            <person name="Ram A.F."/>
            <person name="Ramon A."/>
            <person name="Rauscher S."/>
            <person name="Record E."/>
            <person name="Riano-Pachon D.M."/>
            <person name="Robert V."/>
            <person name="Roehrig J."/>
            <person name="Ruller R."/>
            <person name="Salamov A."/>
            <person name="Salih N.S."/>
            <person name="Samson R.A."/>
            <person name="Sandor E."/>
            <person name="Sanguinetti M."/>
            <person name="Schuetze T."/>
            <person name="Sepcic K."/>
            <person name="Shelest E."/>
            <person name="Sherlock G."/>
            <person name="Sophianopoulou V."/>
            <person name="Squina F.M."/>
            <person name="Sun H."/>
            <person name="Susca A."/>
            <person name="Todd R.B."/>
            <person name="Tsang A."/>
            <person name="Unkles S.E."/>
            <person name="van de Wiele N."/>
            <person name="van Rossen-Uffink D."/>
            <person name="Oliveira J.V."/>
            <person name="Vesth T.C."/>
            <person name="Visser J."/>
            <person name="Yu J.-H."/>
            <person name="Zhou M."/>
            <person name="Andersen M.R."/>
            <person name="Archer D.B."/>
            <person name="Baker S.E."/>
            <person name="Benoit I."/>
            <person name="Brakhage A.A."/>
            <person name="Braus G.H."/>
            <person name="Fischer R."/>
            <person name="Frisvad J.C."/>
            <person name="Goldman G.H."/>
            <person name="Houbraken J."/>
            <person name="Oakley B."/>
            <person name="Pocsi I."/>
            <person name="Scazzocchio C."/>
            <person name="Seiboth B."/>
            <person name="vanKuyk P.A."/>
            <person name="Wortman J."/>
            <person name="Dyer P.S."/>
            <person name="Grigoriev I.V."/>
        </authorList>
    </citation>
    <scope>NUCLEOTIDE SEQUENCE [LARGE SCALE GENOMIC DNA]</scope>
    <source>
        <strain evidence="2">CBS 106.47</strain>
    </source>
</reference>
<protein>
    <submittedName>
        <fullName evidence="1">Uncharacterized protein</fullName>
    </submittedName>
</protein>
<name>A0A1M3T5U5_ASPLC</name>
<organism evidence="1 2">
    <name type="scientific">Aspergillus luchuensis (strain CBS 106.47)</name>
    <dbReference type="NCBI Taxonomy" id="1137211"/>
    <lineage>
        <taxon>Eukaryota</taxon>
        <taxon>Fungi</taxon>
        <taxon>Dikarya</taxon>
        <taxon>Ascomycota</taxon>
        <taxon>Pezizomycotina</taxon>
        <taxon>Eurotiomycetes</taxon>
        <taxon>Eurotiomycetidae</taxon>
        <taxon>Eurotiales</taxon>
        <taxon>Aspergillaceae</taxon>
        <taxon>Aspergillus</taxon>
        <taxon>Aspergillus subgen. Circumdati</taxon>
    </lineage>
</organism>
<dbReference type="Proteomes" id="UP000184063">
    <property type="component" value="Unassembled WGS sequence"/>
</dbReference>
<proteinExistence type="predicted"/>
<dbReference type="AlphaFoldDB" id="A0A1M3T5U5"/>
<dbReference type="EMBL" id="KV878248">
    <property type="protein sequence ID" value="OJZ82119.1"/>
    <property type="molecule type" value="Genomic_DNA"/>
</dbReference>